<sequence length="210" mass="23549">MPRKALHLYFTLQGKRNMEFRLNLLSLSLFFLLLHLHHQTSTAVFLISDAQGKTRGVEENLDLGRPRKRILHPSNGLCVLRNYINDPLKLGPCAKSDSWNYTPQKFLQVQGTYFCLQAVGQGKPVRLSIICTPSDSSWEILVSASTSTSTSTKTHLATKLIDGSTLCLDVDSDNTIISNPCKDLNAAQASDFDTQWFTIISDKRSYLQIE</sequence>
<protein>
    <submittedName>
        <fullName evidence="3">Uncharacterized protein LOC120260674</fullName>
    </submittedName>
</protein>
<dbReference type="RefSeq" id="XP_039124145.1">
    <property type="nucleotide sequence ID" value="XM_039268211.1"/>
</dbReference>
<evidence type="ECO:0000313" key="3">
    <source>
        <dbReference type="RefSeq" id="XP_039124145.1"/>
    </source>
</evidence>
<keyword evidence="1" id="KW-0732">Signal</keyword>
<dbReference type="Proteomes" id="UP001515500">
    <property type="component" value="Chromosome 5"/>
</dbReference>
<gene>
    <name evidence="3" type="primary">LOC120260674</name>
</gene>
<organism evidence="2 3">
    <name type="scientific">Dioscorea cayennensis subsp. rotundata</name>
    <name type="common">White Guinea yam</name>
    <name type="synonym">Dioscorea rotundata</name>
    <dbReference type="NCBI Taxonomy" id="55577"/>
    <lineage>
        <taxon>Eukaryota</taxon>
        <taxon>Viridiplantae</taxon>
        <taxon>Streptophyta</taxon>
        <taxon>Embryophyta</taxon>
        <taxon>Tracheophyta</taxon>
        <taxon>Spermatophyta</taxon>
        <taxon>Magnoliopsida</taxon>
        <taxon>Liliopsida</taxon>
        <taxon>Dioscoreales</taxon>
        <taxon>Dioscoreaceae</taxon>
        <taxon>Dioscorea</taxon>
    </lineage>
</organism>
<reference evidence="3" key="1">
    <citation type="submission" date="2025-08" db="UniProtKB">
        <authorList>
            <consortium name="RefSeq"/>
        </authorList>
    </citation>
    <scope>IDENTIFICATION</scope>
</reference>
<dbReference type="PANTHER" id="PTHR31263">
    <property type="entry name" value="CELLULASE FAMILY PROTEIN (AFU_ORTHOLOGUE AFUA_5G14560)"/>
    <property type="match status" value="1"/>
</dbReference>
<keyword evidence="2" id="KW-1185">Reference proteome</keyword>
<name>A0AB40BAC2_DIOCR</name>
<feature type="chain" id="PRO_5044327878" evidence="1">
    <location>
        <begin position="43"/>
        <end position="210"/>
    </location>
</feature>
<dbReference type="AlphaFoldDB" id="A0AB40BAC2"/>
<evidence type="ECO:0000256" key="1">
    <source>
        <dbReference type="SAM" id="SignalP"/>
    </source>
</evidence>
<accession>A0AB40BAC2</accession>
<proteinExistence type="predicted"/>
<dbReference type="SUPFAM" id="SSF50370">
    <property type="entry name" value="Ricin B-like lectins"/>
    <property type="match status" value="1"/>
</dbReference>
<evidence type="ECO:0000313" key="2">
    <source>
        <dbReference type="Proteomes" id="UP001515500"/>
    </source>
</evidence>
<feature type="signal peptide" evidence="1">
    <location>
        <begin position="1"/>
        <end position="42"/>
    </location>
</feature>
<dbReference type="InterPro" id="IPR035992">
    <property type="entry name" value="Ricin_B-like_lectins"/>
</dbReference>
<dbReference type="PANTHER" id="PTHR31263:SF44">
    <property type="entry name" value="OS04G0481200 PROTEIN"/>
    <property type="match status" value="1"/>
</dbReference>
<dbReference type="GeneID" id="120260674"/>